<dbReference type="Gene3D" id="1.10.260.40">
    <property type="entry name" value="lambda repressor-like DNA-binding domains"/>
    <property type="match status" value="1"/>
</dbReference>
<protein>
    <submittedName>
        <fullName evidence="3">Helix-turn-helix protein</fullName>
    </submittedName>
</protein>
<reference evidence="3 4" key="1">
    <citation type="submission" date="2017-03" db="EMBL/GenBank/DDBJ databases">
        <title>Genome sequence of Clostridium hungatei DSM 14427.</title>
        <authorList>
            <person name="Poehlein A."/>
            <person name="Daniel R."/>
        </authorList>
    </citation>
    <scope>NUCLEOTIDE SEQUENCE [LARGE SCALE GENOMIC DNA]</scope>
    <source>
        <strain evidence="3 4">DSM 14427</strain>
    </source>
</reference>
<dbReference type="AlphaFoldDB" id="A0A1V4SEB9"/>
<gene>
    <name evidence="3" type="ORF">CLHUN_39100</name>
</gene>
<sequence>MKEVAERIKLLRESVNLSQAKLAALANATQSSINRYENDQSAPPLPLIVWYADYFDVSLDYIFGRTGKPEGRLYDYKPKFSEENQQLRQFIEMCFDPKSPMNDKLKQALMEMVSKGGDNA</sequence>
<dbReference type="PANTHER" id="PTHR46558">
    <property type="entry name" value="TRACRIPTIONAL REGULATORY PROTEIN-RELATED-RELATED"/>
    <property type="match status" value="1"/>
</dbReference>
<dbReference type="GO" id="GO:0003677">
    <property type="term" value="F:DNA binding"/>
    <property type="evidence" value="ECO:0007669"/>
    <property type="project" value="UniProtKB-KW"/>
</dbReference>
<dbReference type="Pfam" id="PF01381">
    <property type="entry name" value="HTH_3"/>
    <property type="match status" value="1"/>
</dbReference>
<keyword evidence="1" id="KW-0238">DNA-binding</keyword>
<dbReference type="SUPFAM" id="SSF47413">
    <property type="entry name" value="lambda repressor-like DNA-binding domains"/>
    <property type="match status" value="1"/>
</dbReference>
<dbReference type="OrthoDB" id="9815852at2"/>
<dbReference type="STRING" id="48256.CLHUN_39100"/>
<name>A0A1V4SEB9_RUMHU</name>
<accession>A0A1V4SEB9</accession>
<dbReference type="Proteomes" id="UP000191554">
    <property type="component" value="Unassembled WGS sequence"/>
</dbReference>
<dbReference type="RefSeq" id="WP_080066374.1">
    <property type="nucleotide sequence ID" value="NZ_MZGX01000032.1"/>
</dbReference>
<organism evidence="3 4">
    <name type="scientific">Ruminiclostridium hungatei</name>
    <name type="common">Clostridium hungatei</name>
    <dbReference type="NCBI Taxonomy" id="48256"/>
    <lineage>
        <taxon>Bacteria</taxon>
        <taxon>Bacillati</taxon>
        <taxon>Bacillota</taxon>
        <taxon>Clostridia</taxon>
        <taxon>Eubacteriales</taxon>
        <taxon>Oscillospiraceae</taxon>
        <taxon>Ruminiclostridium</taxon>
    </lineage>
</organism>
<dbReference type="PANTHER" id="PTHR46558:SF11">
    <property type="entry name" value="HTH-TYPE TRANSCRIPTIONAL REGULATOR XRE"/>
    <property type="match status" value="1"/>
</dbReference>
<dbReference type="CDD" id="cd00093">
    <property type="entry name" value="HTH_XRE"/>
    <property type="match status" value="1"/>
</dbReference>
<dbReference type="EMBL" id="MZGX01000032">
    <property type="protein sequence ID" value="OPX42259.1"/>
    <property type="molecule type" value="Genomic_DNA"/>
</dbReference>
<evidence type="ECO:0000259" key="2">
    <source>
        <dbReference type="PROSITE" id="PS50943"/>
    </source>
</evidence>
<proteinExistence type="predicted"/>
<dbReference type="SMART" id="SM00530">
    <property type="entry name" value="HTH_XRE"/>
    <property type="match status" value="1"/>
</dbReference>
<evidence type="ECO:0000313" key="4">
    <source>
        <dbReference type="Proteomes" id="UP000191554"/>
    </source>
</evidence>
<evidence type="ECO:0000313" key="3">
    <source>
        <dbReference type="EMBL" id="OPX42259.1"/>
    </source>
</evidence>
<comment type="caution">
    <text evidence="3">The sequence shown here is derived from an EMBL/GenBank/DDBJ whole genome shotgun (WGS) entry which is preliminary data.</text>
</comment>
<feature type="domain" description="HTH cro/C1-type" evidence="2">
    <location>
        <begin position="8"/>
        <end position="62"/>
    </location>
</feature>
<evidence type="ECO:0000256" key="1">
    <source>
        <dbReference type="ARBA" id="ARBA00023125"/>
    </source>
</evidence>
<dbReference type="PROSITE" id="PS50943">
    <property type="entry name" value="HTH_CROC1"/>
    <property type="match status" value="1"/>
</dbReference>
<keyword evidence="4" id="KW-1185">Reference proteome</keyword>
<dbReference type="InterPro" id="IPR010982">
    <property type="entry name" value="Lambda_DNA-bd_dom_sf"/>
</dbReference>
<dbReference type="InterPro" id="IPR001387">
    <property type="entry name" value="Cro/C1-type_HTH"/>
</dbReference>